<proteinExistence type="predicted"/>
<accession>A0ABW1PN47</accession>
<comment type="caution">
    <text evidence="2">The sequence shown here is derived from an EMBL/GenBank/DDBJ whole genome shotgun (WGS) entry which is preliminary data.</text>
</comment>
<dbReference type="InterPro" id="IPR004360">
    <property type="entry name" value="Glyas_Fos-R_dOase_dom"/>
</dbReference>
<reference evidence="3" key="1">
    <citation type="journal article" date="2019" name="Int. J. Syst. Evol. Microbiol.">
        <title>The Global Catalogue of Microorganisms (GCM) 10K type strain sequencing project: providing services to taxonomists for standard genome sequencing and annotation.</title>
        <authorList>
            <consortium name="The Broad Institute Genomics Platform"/>
            <consortium name="The Broad Institute Genome Sequencing Center for Infectious Disease"/>
            <person name="Wu L."/>
            <person name="Ma J."/>
        </authorList>
    </citation>
    <scope>NUCLEOTIDE SEQUENCE [LARGE SCALE GENOMIC DNA]</scope>
    <source>
        <strain evidence="3">CCUG 49679</strain>
    </source>
</reference>
<name>A0ABW1PN47_9FLAO</name>
<feature type="domain" description="VOC" evidence="1">
    <location>
        <begin position="5"/>
        <end position="127"/>
    </location>
</feature>
<dbReference type="Gene3D" id="3.10.180.10">
    <property type="entry name" value="2,3-Dihydroxybiphenyl 1,2-Dioxygenase, domain 1"/>
    <property type="match status" value="1"/>
</dbReference>
<dbReference type="Proteomes" id="UP001596287">
    <property type="component" value="Unassembled WGS sequence"/>
</dbReference>
<keyword evidence="3" id="KW-1185">Reference proteome</keyword>
<evidence type="ECO:0000313" key="2">
    <source>
        <dbReference type="EMBL" id="MFC6096402.1"/>
    </source>
</evidence>
<evidence type="ECO:0000313" key="3">
    <source>
        <dbReference type="Proteomes" id="UP001596287"/>
    </source>
</evidence>
<dbReference type="EMBL" id="JBHSQB010000005">
    <property type="protein sequence ID" value="MFC6096402.1"/>
    <property type="molecule type" value="Genomic_DNA"/>
</dbReference>
<dbReference type="InterPro" id="IPR037523">
    <property type="entry name" value="VOC_core"/>
</dbReference>
<organism evidence="2 3">
    <name type="scientific">Flavobacterium qiangtangense</name>
    <dbReference type="NCBI Taxonomy" id="1442595"/>
    <lineage>
        <taxon>Bacteria</taxon>
        <taxon>Pseudomonadati</taxon>
        <taxon>Bacteroidota</taxon>
        <taxon>Flavobacteriia</taxon>
        <taxon>Flavobacteriales</taxon>
        <taxon>Flavobacteriaceae</taxon>
        <taxon>Flavobacterium</taxon>
    </lineage>
</organism>
<sequence>MLGKSKAFSGFSVDNPEKAKKFYKEVLGLNVKEQTEMEGMVNLQIEGGNNVLIYPKENHEPATYTVLNFPVNDIDKEVDSLISKGVTFEQYDTKDIKTDEKGIFRDNGMAIAWFKDPAGNILSLIEEGK</sequence>
<dbReference type="RefSeq" id="WP_379791269.1">
    <property type="nucleotide sequence ID" value="NZ_JBHSQB010000005.1"/>
</dbReference>
<gene>
    <name evidence="2" type="ORF">ACFPVY_07060</name>
</gene>
<evidence type="ECO:0000259" key="1">
    <source>
        <dbReference type="PROSITE" id="PS51819"/>
    </source>
</evidence>
<dbReference type="InterPro" id="IPR029068">
    <property type="entry name" value="Glyas_Bleomycin-R_OHBP_Dase"/>
</dbReference>
<dbReference type="SUPFAM" id="SSF54593">
    <property type="entry name" value="Glyoxalase/Bleomycin resistance protein/Dihydroxybiphenyl dioxygenase"/>
    <property type="match status" value="1"/>
</dbReference>
<dbReference type="PROSITE" id="PS51819">
    <property type="entry name" value="VOC"/>
    <property type="match status" value="1"/>
</dbReference>
<dbReference type="Pfam" id="PF00903">
    <property type="entry name" value="Glyoxalase"/>
    <property type="match status" value="1"/>
</dbReference>
<protein>
    <submittedName>
        <fullName evidence="2">VOC family protein</fullName>
    </submittedName>
</protein>